<dbReference type="InterPro" id="IPR013264">
    <property type="entry name" value="DNAG_N"/>
</dbReference>
<keyword evidence="9" id="KW-0460">Magnesium</keyword>
<evidence type="ECO:0000256" key="13">
    <source>
        <dbReference type="PIRNR" id="PIRNR002811"/>
    </source>
</evidence>
<comment type="catalytic activity">
    <reaction evidence="12">
        <text>ssDNA + n NTP = ssDNA/pppN(pN)n-1 hybrid + (n-1) diphosphate.</text>
        <dbReference type="EC" id="2.7.7.101"/>
    </reaction>
</comment>
<proteinExistence type="inferred from homology"/>
<reference evidence="17 18" key="1">
    <citation type="journal article" date="2012" name="Stand. Genomic Sci.">
        <title>Complete genome sequence of Liberibacter crescens BT-1.</title>
        <authorList>
            <person name="Leonard M.T."/>
            <person name="Fagen J.R."/>
            <person name="Davis-Richardson A.G."/>
            <person name="Davis M.J."/>
            <person name="Triplett E.W."/>
        </authorList>
    </citation>
    <scope>NUCLEOTIDE SEQUENCE [LARGE SCALE GENOMIC DNA]</scope>
    <source>
        <strain evidence="17 18">BT-1</strain>
    </source>
</reference>
<dbReference type="NCBIfam" id="TIGR01391">
    <property type="entry name" value="dnaG"/>
    <property type="match status" value="1"/>
</dbReference>
<dbReference type="InterPro" id="IPR036977">
    <property type="entry name" value="DNA_primase_Znf_CHC2"/>
</dbReference>
<dbReference type="PANTHER" id="PTHR30313:SF2">
    <property type="entry name" value="DNA PRIMASE"/>
    <property type="match status" value="1"/>
</dbReference>
<keyword evidence="15" id="KW-0175">Coiled coil</keyword>
<evidence type="ECO:0000313" key="18">
    <source>
        <dbReference type="Proteomes" id="UP000010799"/>
    </source>
</evidence>
<dbReference type="InterPro" id="IPR050219">
    <property type="entry name" value="DnaG_primase"/>
</dbReference>
<dbReference type="PATRIC" id="fig|1215343.11.peg.585"/>
<dbReference type="InterPro" id="IPR034151">
    <property type="entry name" value="TOPRIM_DnaG_bac"/>
</dbReference>
<keyword evidence="10 12" id="KW-0238">DNA-binding</keyword>
<dbReference type="SUPFAM" id="SSF56731">
    <property type="entry name" value="DNA primase core"/>
    <property type="match status" value="1"/>
</dbReference>
<evidence type="ECO:0000256" key="3">
    <source>
        <dbReference type="ARBA" id="ARBA00022679"/>
    </source>
</evidence>
<keyword evidence="18" id="KW-1185">Reference proteome</keyword>
<evidence type="ECO:0000256" key="5">
    <source>
        <dbReference type="ARBA" id="ARBA00022705"/>
    </source>
</evidence>
<sequence length="656" mass="75134">MRFSNSFVDDLLARVSISQVIGNYVTWDKKKTNVVRGDYWACCPFHQEKTPSFHCNNNKGYYYCFSCHASGNHISFLSAIKGFSFADAIQQIADIAGVSVPRSDLQTQKSNKTEEETLISIIEMATLFFQNSLQNQSAEYARGYLNQRGINSRSIEIFRLGYAPDNRHALTEYLTERGVPREKIEASGLIVHGSDIPVSYDRFRHRIIFPIFSAAGKVIAFGGRALSKDIAAKYLNSNETILFRKGELLYNFFGARNALKRILPEEISKRKGVQPQSRETVVLVEGYMDVISLHQSGIQNVVSPLGTAITERQLQLLWQLSLHPVVCFDGDEAGFRAASRLIDLALPYLQPEKSLSFIILPNGKDPDSFIREEGKEAFELLIAQALPFVAMLWQRETVGDEAKTPEMKAALETRLQQAIERINHKTLRYHYLQDIRQRLYFLFQKNSSYQHSQKKSQRYHPSADRFSSVKLLASERLQKSKLVQGSKSQQPSLRETVLLLTLINHPQLLVEDYDELLQVTYQNPDLQNLWSCLISEFVVAQSFSHEKLLEKLQERGFTALLQSLDQQIRKVGLWSITSDADLVDARQGYQQALKLYKRSRFLYQQKVELENQIAEATEREEEEQIVSLLNRLNHIQLEIKNIENQDAMVSDSENFL</sequence>
<dbReference type="STRING" id="1215343.B488_05750"/>
<dbReference type="KEGG" id="lcc:B488_05750"/>
<keyword evidence="2 12" id="KW-0639">Primosome</keyword>
<feature type="domain" description="Toprim" evidence="16">
    <location>
        <begin position="279"/>
        <end position="361"/>
    </location>
</feature>
<dbReference type="GO" id="GO:0006269">
    <property type="term" value="P:DNA replication, synthesis of primer"/>
    <property type="evidence" value="ECO:0007669"/>
    <property type="project" value="UniProtKB-UniRule"/>
</dbReference>
<dbReference type="PIRSF" id="PIRSF002811">
    <property type="entry name" value="DnaG"/>
    <property type="match status" value="1"/>
</dbReference>
<comment type="cofactor">
    <cofactor evidence="12 13 14">
        <name>Zn(2+)</name>
        <dbReference type="ChEBI" id="CHEBI:29105"/>
    </cofactor>
    <text evidence="12 13 14">Binds 1 zinc ion per monomer.</text>
</comment>
<dbReference type="InterPro" id="IPR030846">
    <property type="entry name" value="DnaG_bac"/>
</dbReference>
<dbReference type="Gene3D" id="3.90.980.10">
    <property type="entry name" value="DNA primase, catalytic core, N-terminal domain"/>
    <property type="match status" value="1"/>
</dbReference>
<dbReference type="RefSeq" id="WP_015272994.1">
    <property type="nucleotide sequence ID" value="NC_019907.1"/>
</dbReference>
<dbReference type="GO" id="GO:0005737">
    <property type="term" value="C:cytoplasm"/>
    <property type="evidence" value="ECO:0007669"/>
    <property type="project" value="TreeGrafter"/>
</dbReference>
<keyword evidence="11 12" id="KW-0804">Transcription</keyword>
<evidence type="ECO:0000259" key="16">
    <source>
        <dbReference type="PROSITE" id="PS50880"/>
    </source>
</evidence>
<feature type="zinc finger region" description="CHC2-type" evidence="12 14">
    <location>
        <begin position="43"/>
        <end position="67"/>
    </location>
</feature>
<dbReference type="Pfam" id="PF13155">
    <property type="entry name" value="Toprim_2"/>
    <property type="match status" value="1"/>
</dbReference>
<keyword evidence="6 12" id="KW-0479">Metal-binding</keyword>
<dbReference type="eggNOG" id="COG0358">
    <property type="taxonomic scope" value="Bacteria"/>
</dbReference>
<dbReference type="AlphaFoldDB" id="L0EUD9"/>
<dbReference type="PROSITE" id="PS50880">
    <property type="entry name" value="TOPRIM"/>
    <property type="match status" value="1"/>
</dbReference>
<dbReference type="InterPro" id="IPR037068">
    <property type="entry name" value="DNA_primase_core_N_sf"/>
</dbReference>
<keyword evidence="7 12" id="KW-0863">Zinc-finger</keyword>
<dbReference type="SMART" id="SM00493">
    <property type="entry name" value="TOPRIM"/>
    <property type="match status" value="1"/>
</dbReference>
<evidence type="ECO:0000256" key="7">
    <source>
        <dbReference type="ARBA" id="ARBA00022771"/>
    </source>
</evidence>
<dbReference type="GO" id="GO:0008270">
    <property type="term" value="F:zinc ion binding"/>
    <property type="evidence" value="ECO:0007669"/>
    <property type="project" value="UniProtKB-UniRule"/>
</dbReference>
<dbReference type="SUPFAM" id="SSF57783">
    <property type="entry name" value="Zinc beta-ribbon"/>
    <property type="match status" value="1"/>
</dbReference>
<dbReference type="InterPro" id="IPR002694">
    <property type="entry name" value="Znf_CHC2"/>
</dbReference>
<dbReference type="HOGENOM" id="CLU_013501_5_3_5"/>
<dbReference type="GO" id="GO:1990077">
    <property type="term" value="C:primosome complex"/>
    <property type="evidence" value="ECO:0007669"/>
    <property type="project" value="UniProtKB-KW"/>
</dbReference>
<evidence type="ECO:0000256" key="14">
    <source>
        <dbReference type="PIRSR" id="PIRSR002811-1"/>
    </source>
</evidence>
<evidence type="ECO:0000256" key="9">
    <source>
        <dbReference type="ARBA" id="ARBA00022842"/>
    </source>
</evidence>
<organism evidence="17 18">
    <name type="scientific">Liberibacter crescens (strain BT-1)</name>
    <dbReference type="NCBI Taxonomy" id="1215343"/>
    <lineage>
        <taxon>Bacteria</taxon>
        <taxon>Pseudomonadati</taxon>
        <taxon>Pseudomonadota</taxon>
        <taxon>Alphaproteobacteria</taxon>
        <taxon>Hyphomicrobiales</taxon>
        <taxon>Rhizobiaceae</taxon>
        <taxon>Liberibacter</taxon>
    </lineage>
</organism>
<keyword evidence="3 12" id="KW-0808">Transferase</keyword>
<dbReference type="EMBL" id="CP003789">
    <property type="protein sequence ID" value="AGA64567.1"/>
    <property type="molecule type" value="Genomic_DNA"/>
</dbReference>
<evidence type="ECO:0000256" key="6">
    <source>
        <dbReference type="ARBA" id="ARBA00022723"/>
    </source>
</evidence>
<dbReference type="Proteomes" id="UP000010799">
    <property type="component" value="Chromosome"/>
</dbReference>
<comment type="similarity">
    <text evidence="12 13">Belongs to the DnaG primase family.</text>
</comment>
<evidence type="ECO:0000256" key="11">
    <source>
        <dbReference type="ARBA" id="ARBA00023163"/>
    </source>
</evidence>
<dbReference type="Gene3D" id="3.40.1360.10">
    <property type="match status" value="1"/>
</dbReference>
<evidence type="ECO:0000256" key="2">
    <source>
        <dbReference type="ARBA" id="ARBA00022515"/>
    </source>
</evidence>
<dbReference type="InterPro" id="IPR006295">
    <property type="entry name" value="DNA_primase_DnaG"/>
</dbReference>
<protein>
    <recommendedName>
        <fullName evidence="12 13">DNA primase</fullName>
        <ecNumber evidence="12">2.7.7.101</ecNumber>
    </recommendedName>
</protein>
<dbReference type="Pfam" id="PF08275">
    <property type="entry name" value="DNAG_N"/>
    <property type="match status" value="1"/>
</dbReference>
<evidence type="ECO:0000256" key="15">
    <source>
        <dbReference type="SAM" id="Coils"/>
    </source>
</evidence>
<dbReference type="EC" id="2.7.7.101" evidence="12"/>
<evidence type="ECO:0000256" key="1">
    <source>
        <dbReference type="ARBA" id="ARBA00022478"/>
    </source>
</evidence>
<gene>
    <name evidence="12" type="primary">dnaG</name>
    <name evidence="17" type="ordered locus">B488_05750</name>
</gene>
<evidence type="ECO:0000256" key="12">
    <source>
        <dbReference type="HAMAP-Rule" id="MF_00974"/>
    </source>
</evidence>
<dbReference type="GO" id="GO:0003899">
    <property type="term" value="F:DNA-directed RNA polymerase activity"/>
    <property type="evidence" value="ECO:0007669"/>
    <property type="project" value="UniProtKB-UniRule"/>
</dbReference>
<dbReference type="SMART" id="SM00400">
    <property type="entry name" value="ZnF_CHCC"/>
    <property type="match status" value="1"/>
</dbReference>
<comment type="function">
    <text evidence="12 13">RNA polymerase that catalyzes the synthesis of short RNA molecules used as primers for DNA polymerase during DNA replication.</text>
</comment>
<keyword evidence="5 12" id="KW-0235">DNA replication</keyword>
<accession>L0EUD9</accession>
<feature type="coiled-coil region" evidence="15">
    <location>
        <begin position="599"/>
        <end position="645"/>
    </location>
</feature>
<dbReference type="InterPro" id="IPR006171">
    <property type="entry name" value="TOPRIM_dom"/>
</dbReference>
<dbReference type="Gene3D" id="3.90.580.10">
    <property type="entry name" value="Zinc finger, CHC2-type domain"/>
    <property type="match status" value="1"/>
</dbReference>
<evidence type="ECO:0000313" key="17">
    <source>
        <dbReference type="EMBL" id="AGA64567.1"/>
    </source>
</evidence>
<comment type="domain">
    <text evidence="12">Contains an N-terminal zinc-binding domain, a central core domain that contains the primase activity, and a C-terminal DnaB-binding domain.</text>
</comment>
<evidence type="ECO:0000256" key="8">
    <source>
        <dbReference type="ARBA" id="ARBA00022833"/>
    </source>
</evidence>
<dbReference type="FunFam" id="3.40.1360.10:FF:000002">
    <property type="entry name" value="DNA primase"/>
    <property type="match status" value="1"/>
</dbReference>
<evidence type="ECO:0000256" key="4">
    <source>
        <dbReference type="ARBA" id="ARBA00022695"/>
    </source>
</evidence>
<keyword evidence="4 12" id="KW-0548">Nucleotidyltransferase</keyword>
<evidence type="ECO:0000256" key="10">
    <source>
        <dbReference type="ARBA" id="ARBA00023125"/>
    </source>
</evidence>
<name>L0EUD9_LIBCB</name>
<dbReference type="HAMAP" id="MF_00974">
    <property type="entry name" value="DNA_primase_DnaG"/>
    <property type="match status" value="1"/>
</dbReference>
<dbReference type="PANTHER" id="PTHR30313">
    <property type="entry name" value="DNA PRIMASE"/>
    <property type="match status" value="1"/>
</dbReference>
<dbReference type="Pfam" id="PF01807">
    <property type="entry name" value="Zn_ribbon_DnaG"/>
    <property type="match status" value="1"/>
</dbReference>
<dbReference type="CDD" id="cd03364">
    <property type="entry name" value="TOPRIM_DnaG_primases"/>
    <property type="match status" value="1"/>
</dbReference>
<comment type="subunit">
    <text evidence="12">Monomer. Interacts with DnaB.</text>
</comment>
<keyword evidence="1 12" id="KW-0240">DNA-directed RNA polymerase</keyword>
<keyword evidence="8 12" id="KW-0862">Zinc</keyword>
<dbReference type="GO" id="GO:0000428">
    <property type="term" value="C:DNA-directed RNA polymerase complex"/>
    <property type="evidence" value="ECO:0007669"/>
    <property type="project" value="UniProtKB-KW"/>
</dbReference>
<dbReference type="GO" id="GO:0003677">
    <property type="term" value="F:DNA binding"/>
    <property type="evidence" value="ECO:0007669"/>
    <property type="project" value="UniProtKB-KW"/>
</dbReference>